<dbReference type="PANTHER" id="PTHR23077">
    <property type="entry name" value="AAA-FAMILY ATPASE"/>
    <property type="match status" value="1"/>
</dbReference>
<proteinExistence type="predicted"/>
<dbReference type="InterPro" id="IPR050168">
    <property type="entry name" value="AAA_ATPase_domain"/>
</dbReference>
<keyword evidence="2" id="KW-0067">ATP-binding</keyword>
<dbReference type="Proteomes" id="UP000887574">
    <property type="component" value="Unplaced"/>
</dbReference>
<evidence type="ECO:0000259" key="3">
    <source>
        <dbReference type="Pfam" id="PF00004"/>
    </source>
</evidence>
<dbReference type="InterPro" id="IPR003959">
    <property type="entry name" value="ATPase_AAA_core"/>
</dbReference>
<feature type="domain" description="ATPase AAA-type core" evidence="3">
    <location>
        <begin position="6"/>
        <end position="67"/>
    </location>
</feature>
<dbReference type="WBParaSite" id="jg23748">
    <property type="protein sequence ID" value="jg23748"/>
    <property type="gene ID" value="jg23748"/>
</dbReference>
<dbReference type="GO" id="GO:0016887">
    <property type="term" value="F:ATP hydrolysis activity"/>
    <property type="evidence" value="ECO:0007669"/>
    <property type="project" value="InterPro"/>
</dbReference>
<evidence type="ECO:0000256" key="2">
    <source>
        <dbReference type="ARBA" id="ARBA00022840"/>
    </source>
</evidence>
<keyword evidence="4" id="KW-1185">Reference proteome</keyword>
<sequence length="76" mass="8516">MREELPCYPVIDEIDAIAPKREKTHGEVERRIVSQLLTLMDGIKKRTHVVVIAATNRPNSLDPALVVLAALTERLT</sequence>
<dbReference type="PANTHER" id="PTHR23077:SF171">
    <property type="entry name" value="NUCLEAR VALOSIN-CONTAINING PROTEIN-LIKE"/>
    <property type="match status" value="1"/>
</dbReference>
<keyword evidence="1" id="KW-0547">Nucleotide-binding</keyword>
<name>A0A915DUB7_9BILA</name>
<protein>
    <submittedName>
        <fullName evidence="5">ATPase AAA-type core domain-containing protein</fullName>
    </submittedName>
</protein>
<dbReference type="GO" id="GO:0005524">
    <property type="term" value="F:ATP binding"/>
    <property type="evidence" value="ECO:0007669"/>
    <property type="project" value="UniProtKB-KW"/>
</dbReference>
<evidence type="ECO:0000313" key="4">
    <source>
        <dbReference type="Proteomes" id="UP000887574"/>
    </source>
</evidence>
<accession>A0A915DUB7</accession>
<dbReference type="SUPFAM" id="SSF52540">
    <property type="entry name" value="P-loop containing nucleoside triphosphate hydrolases"/>
    <property type="match status" value="1"/>
</dbReference>
<dbReference type="Pfam" id="PF00004">
    <property type="entry name" value="AAA"/>
    <property type="match status" value="1"/>
</dbReference>
<dbReference type="InterPro" id="IPR027417">
    <property type="entry name" value="P-loop_NTPase"/>
</dbReference>
<dbReference type="Gene3D" id="3.40.50.300">
    <property type="entry name" value="P-loop containing nucleotide triphosphate hydrolases"/>
    <property type="match status" value="1"/>
</dbReference>
<evidence type="ECO:0000313" key="5">
    <source>
        <dbReference type="WBParaSite" id="jg23748"/>
    </source>
</evidence>
<evidence type="ECO:0000256" key="1">
    <source>
        <dbReference type="ARBA" id="ARBA00022741"/>
    </source>
</evidence>
<dbReference type="AlphaFoldDB" id="A0A915DUB7"/>
<reference evidence="5" key="1">
    <citation type="submission" date="2022-11" db="UniProtKB">
        <authorList>
            <consortium name="WormBaseParasite"/>
        </authorList>
    </citation>
    <scope>IDENTIFICATION</scope>
</reference>
<organism evidence="4 5">
    <name type="scientific">Ditylenchus dipsaci</name>
    <dbReference type="NCBI Taxonomy" id="166011"/>
    <lineage>
        <taxon>Eukaryota</taxon>
        <taxon>Metazoa</taxon>
        <taxon>Ecdysozoa</taxon>
        <taxon>Nematoda</taxon>
        <taxon>Chromadorea</taxon>
        <taxon>Rhabditida</taxon>
        <taxon>Tylenchina</taxon>
        <taxon>Tylenchomorpha</taxon>
        <taxon>Sphaerularioidea</taxon>
        <taxon>Anguinidae</taxon>
        <taxon>Anguininae</taxon>
        <taxon>Ditylenchus</taxon>
    </lineage>
</organism>